<dbReference type="Proteomes" id="UP000469890">
    <property type="component" value="Unassembled WGS sequence"/>
</dbReference>
<accession>A0A8H4BC77</accession>
<evidence type="ECO:0000256" key="3">
    <source>
        <dbReference type="PIRSR" id="PIRSR623088-1"/>
    </source>
</evidence>
<feature type="region of interest" description="Disordered" evidence="6">
    <location>
        <begin position="502"/>
        <end position="527"/>
    </location>
</feature>
<dbReference type="InterPro" id="IPR023174">
    <property type="entry name" value="PDEase_CS"/>
</dbReference>
<dbReference type="EC" id="3.1.4.-" evidence="5"/>
<feature type="compositionally biased region" description="Acidic residues" evidence="6">
    <location>
        <begin position="328"/>
        <end position="340"/>
    </location>
</feature>
<feature type="binding site" evidence="4">
    <location>
        <position position="129"/>
    </location>
    <ligand>
        <name>Zn(2+)</name>
        <dbReference type="ChEBI" id="CHEBI:29105"/>
        <label>1</label>
    </ligand>
</feature>
<evidence type="ECO:0000259" key="7">
    <source>
        <dbReference type="PROSITE" id="PS51845"/>
    </source>
</evidence>
<feature type="domain" description="PDEase" evidence="7">
    <location>
        <begin position="10"/>
        <end position="501"/>
    </location>
</feature>
<feature type="compositionally biased region" description="Low complexity" evidence="6">
    <location>
        <begin position="605"/>
        <end position="627"/>
    </location>
</feature>
<evidence type="ECO:0000256" key="6">
    <source>
        <dbReference type="SAM" id="MobiDB-lite"/>
    </source>
</evidence>
<dbReference type="AlphaFoldDB" id="A0A8H4BC77"/>
<feature type="binding site" evidence="4">
    <location>
        <position position="129"/>
    </location>
    <ligand>
        <name>Zn(2+)</name>
        <dbReference type="ChEBI" id="CHEBI:29105"/>
        <label>2</label>
    </ligand>
</feature>
<feature type="binding site" evidence="4">
    <location>
        <position position="92"/>
    </location>
    <ligand>
        <name>Zn(2+)</name>
        <dbReference type="ChEBI" id="CHEBI:29105"/>
        <label>1</label>
    </ligand>
</feature>
<evidence type="ECO:0000313" key="9">
    <source>
        <dbReference type="Proteomes" id="UP000469890"/>
    </source>
</evidence>
<keyword evidence="1 4" id="KW-0479">Metal-binding</keyword>
<evidence type="ECO:0000256" key="5">
    <source>
        <dbReference type="RuleBase" id="RU363067"/>
    </source>
</evidence>
<gene>
    <name evidence="8" type="ORF">FB192DRAFT_1437786</name>
</gene>
<protein>
    <recommendedName>
        <fullName evidence="5">Phosphodiesterase</fullName>
        <ecNumber evidence="5">3.1.4.-</ecNumber>
    </recommendedName>
</protein>
<evidence type="ECO:0000256" key="1">
    <source>
        <dbReference type="ARBA" id="ARBA00022723"/>
    </source>
</evidence>
<dbReference type="InterPro" id="IPR002073">
    <property type="entry name" value="PDEase_catalytic_dom"/>
</dbReference>
<organism evidence="8 9">
    <name type="scientific">Mucor circinelloides f. lusitanicus</name>
    <name type="common">Mucor racemosus var. lusitanicus</name>
    <dbReference type="NCBI Taxonomy" id="29924"/>
    <lineage>
        <taxon>Eukaryota</taxon>
        <taxon>Fungi</taxon>
        <taxon>Fungi incertae sedis</taxon>
        <taxon>Mucoromycota</taxon>
        <taxon>Mucoromycotina</taxon>
        <taxon>Mucoromycetes</taxon>
        <taxon>Mucorales</taxon>
        <taxon>Mucorineae</taxon>
        <taxon>Mucoraceae</taxon>
        <taxon>Mucor</taxon>
    </lineage>
</organism>
<dbReference type="PROSITE" id="PS00126">
    <property type="entry name" value="PDEASE_I_1"/>
    <property type="match status" value="1"/>
</dbReference>
<sequence length="627" mass="71053">MLILRHNTLSSEDLFKIECLMIKVADPKYVIQDLQHFTVLDKTRAELYGYILGFLERLGLCESIGVTPSEFLDFLVDVDHGYLPNAYHSFYHAVDVAVVLYHMVCQYDVASYISRIDIAALMIAGLCHDIGHPGKNNNFQVNLKTDLAIRYSNKSVLESYSCTITMDLLTKHKLLRRLEKASGSLGLPTSESEMRTGIIKMILATDMIFHYELQENLANLLEIITDENVGQDQVMQMRSSLHKPVLPSTKEEDEDEKECHHHQHHNNNTNTQPPEAAQQEQDAEIQVKDIFSSQGAKSAISYFRRKSYFEEDTVPLCLKPMPVLPVSPEEDEEDDDDDDADHNNNSTTTTTTSSSSSNSTSEKHHSSGVDLVTVTTPDGKTTFTPPNYIMEPQQRLILCQIILHAADISNALRPWPICLSWSNLVCEEFFLQGDAEQEHGLKVSPNMDRNQVSQTTIGLQFGDFVVSPYFEIFAALFPKADELLKELAANRVQWIKMEEELQGNKDQEEEENQRLPSSMLPDRPIINPSGRRVSVAAGMVVIPDELEERTIGSGKYKRKYWGVRSVSHSDISDLKEQLAHRERSEVIRRRKSEEPNFVNSRRLKLTPMSPRSSPTTKRSTTLPVGQK</sequence>
<feature type="active site" description="Proton donor" evidence="3">
    <location>
        <position position="88"/>
    </location>
</feature>
<feature type="compositionally biased region" description="Polar residues" evidence="6">
    <location>
        <begin position="373"/>
        <end position="385"/>
    </location>
</feature>
<keyword evidence="2 5" id="KW-0378">Hydrolase</keyword>
<feature type="binding site" evidence="4">
    <location>
        <position position="407"/>
    </location>
    <ligand>
        <name>Zn(2+)</name>
        <dbReference type="ChEBI" id="CHEBI:29105"/>
        <label>1</label>
    </ligand>
</feature>
<feature type="compositionally biased region" description="Low complexity" evidence="6">
    <location>
        <begin position="266"/>
        <end position="280"/>
    </location>
</feature>
<dbReference type="InterPro" id="IPR036971">
    <property type="entry name" value="PDEase_catalytic_dom_sf"/>
</dbReference>
<comment type="caution">
    <text evidence="8">The sequence shown here is derived from an EMBL/GenBank/DDBJ whole genome shotgun (WGS) entry which is preliminary data.</text>
</comment>
<evidence type="ECO:0000256" key="4">
    <source>
        <dbReference type="PIRSR" id="PIRSR623088-3"/>
    </source>
</evidence>
<feature type="region of interest" description="Disordered" evidence="6">
    <location>
        <begin position="234"/>
        <end position="283"/>
    </location>
</feature>
<dbReference type="Pfam" id="PF00233">
    <property type="entry name" value="PDEase_I"/>
    <property type="match status" value="2"/>
</dbReference>
<proteinExistence type="inferred from homology"/>
<dbReference type="Gene3D" id="1.10.1300.10">
    <property type="entry name" value="3'5'-cyclic nucleotide phosphodiesterase, catalytic domain"/>
    <property type="match status" value="2"/>
</dbReference>
<dbReference type="GO" id="GO:0007165">
    <property type="term" value="P:signal transduction"/>
    <property type="evidence" value="ECO:0007669"/>
    <property type="project" value="InterPro"/>
</dbReference>
<comment type="cofactor">
    <cofactor evidence="5">
        <name>a divalent metal cation</name>
        <dbReference type="ChEBI" id="CHEBI:60240"/>
    </cofactor>
    <text evidence="5">Binds 2 divalent metal cations per subunit. Site 1 may preferentially bind zinc ions, while site 2 has a preference for magnesium and/or manganese ions.</text>
</comment>
<reference evidence="8 9" key="1">
    <citation type="submission" date="2019-09" db="EMBL/GenBank/DDBJ databases">
        <authorList>
            <consortium name="DOE Joint Genome Institute"/>
            <person name="Mondo S.J."/>
            <person name="Navarro-Mendoza M.I."/>
            <person name="Perez-Arques C."/>
            <person name="Panchal S."/>
            <person name="Nicolas F.E."/>
            <person name="Ganguly P."/>
            <person name="Pangilinan J."/>
            <person name="Grigoriev I."/>
            <person name="Heitman J."/>
            <person name="Sanya K."/>
            <person name="Garre V."/>
        </authorList>
    </citation>
    <scope>NUCLEOTIDE SEQUENCE [LARGE SCALE GENOMIC DNA]</scope>
    <source>
        <strain evidence="8 9">MU402</strain>
    </source>
</reference>
<dbReference type="PANTHER" id="PTHR11347">
    <property type="entry name" value="CYCLIC NUCLEOTIDE PHOSPHODIESTERASE"/>
    <property type="match status" value="1"/>
</dbReference>
<feature type="region of interest" description="Disordered" evidence="6">
    <location>
        <begin position="590"/>
        <end position="627"/>
    </location>
</feature>
<name>A0A8H4BC77_MUCCL</name>
<dbReference type="PROSITE" id="PS51845">
    <property type="entry name" value="PDEASE_I_2"/>
    <property type="match status" value="1"/>
</dbReference>
<feature type="compositionally biased region" description="Low complexity" evidence="6">
    <location>
        <begin position="343"/>
        <end position="360"/>
    </location>
</feature>
<comment type="similarity">
    <text evidence="5">Belongs to the cyclic nucleotide phosphodiesterase family.</text>
</comment>
<dbReference type="GO" id="GO:0046872">
    <property type="term" value="F:metal ion binding"/>
    <property type="evidence" value="ECO:0007669"/>
    <property type="project" value="UniProtKB-KW"/>
</dbReference>
<dbReference type="CDD" id="cd00077">
    <property type="entry name" value="HDc"/>
    <property type="match status" value="1"/>
</dbReference>
<feature type="binding site" evidence="4">
    <location>
        <position position="128"/>
    </location>
    <ligand>
        <name>Zn(2+)</name>
        <dbReference type="ChEBI" id="CHEBI:29105"/>
        <label>1</label>
    </ligand>
</feature>
<evidence type="ECO:0000256" key="2">
    <source>
        <dbReference type="ARBA" id="ARBA00022801"/>
    </source>
</evidence>
<dbReference type="InterPro" id="IPR003607">
    <property type="entry name" value="HD/PDEase_dom"/>
</dbReference>
<evidence type="ECO:0000313" key="8">
    <source>
        <dbReference type="EMBL" id="KAF1799356.1"/>
    </source>
</evidence>
<dbReference type="SMART" id="SM00471">
    <property type="entry name" value="HDc"/>
    <property type="match status" value="1"/>
</dbReference>
<dbReference type="GO" id="GO:0004114">
    <property type="term" value="F:3',5'-cyclic-nucleotide phosphodiesterase activity"/>
    <property type="evidence" value="ECO:0007669"/>
    <property type="project" value="InterPro"/>
</dbReference>
<dbReference type="SUPFAM" id="SSF109604">
    <property type="entry name" value="HD-domain/PDEase-like"/>
    <property type="match status" value="2"/>
</dbReference>
<dbReference type="EMBL" id="JAAECE010000006">
    <property type="protein sequence ID" value="KAF1799356.1"/>
    <property type="molecule type" value="Genomic_DNA"/>
</dbReference>
<feature type="region of interest" description="Disordered" evidence="6">
    <location>
        <begin position="319"/>
        <end position="386"/>
    </location>
</feature>
<dbReference type="PRINTS" id="PR00387">
    <property type="entry name" value="PDIESTERASE1"/>
</dbReference>
<dbReference type="InterPro" id="IPR023088">
    <property type="entry name" value="PDEase"/>
</dbReference>